<dbReference type="SMART" id="SM00248">
    <property type="entry name" value="ANK"/>
    <property type="match status" value="9"/>
</dbReference>
<dbReference type="PANTHER" id="PTHR24198:SF165">
    <property type="entry name" value="ANKYRIN REPEAT-CONTAINING PROTEIN-RELATED"/>
    <property type="match status" value="1"/>
</dbReference>
<proteinExistence type="predicted"/>
<sequence>MAYSRFRQQHPDFQPHGPAFNDEDGVPLYEAPYQDLLAEIVRRNDVASLLLYNDSPNTTVFWKAYQTYYCHPLINATESGSFNVLKTLLKIYLADSTLTEPINAYLERVHSSPINDACAAADRELMLWLLHQDPPLGTLHDRSVDGETPLFSAARALGTNDIDVAGTIASRHQKRDQSVRSEDFICFLLDKGCSVPNSDFYVHYHGTKKPSHLDLPRAELSDTVLGAAIPHASYQMVSRLIAEGANIYARQKWHNNNGVRFSGDQVTVVHIAAHFWNLEAMKALADNFGQAGLAAMSSMTDDAGRLPLHWALNGYWDNRTEMDDWDDQEEITDHIIRTIEMLLEGNPDALSIRDQEGANAFHYAVTCNSSLAGILPVVKMLLGTKPPPLILSARNHLGWTVLETAIDSYGRVRRGNPSVQFLDMLIALLEHGADGRTCNAQSQNLLHKVAMCFRDTGCADIPIIEKLLEYVNVNDADVDGHTPLHFMVRHLSRVNAVQHLIVRGANVNVVDNKGNSPLHEAMRGQLVSSLPSDQSKTSREKMIKVLVDAGASMYQSNAAGQTPPQLLHELTEMERRRAQNFGGRRGRGRGG</sequence>
<dbReference type="OrthoDB" id="823504at2759"/>
<feature type="repeat" description="ANK" evidence="3">
    <location>
        <begin position="479"/>
        <end position="512"/>
    </location>
</feature>
<dbReference type="STRING" id="416450.A0A1V6QP72"/>
<dbReference type="AlphaFoldDB" id="A0A1V6QP72"/>
<dbReference type="PROSITE" id="PS50297">
    <property type="entry name" value="ANK_REP_REGION"/>
    <property type="match status" value="1"/>
</dbReference>
<name>A0A1V6QP72_9EURO</name>
<dbReference type="Gene3D" id="1.25.40.20">
    <property type="entry name" value="Ankyrin repeat-containing domain"/>
    <property type="match status" value="2"/>
</dbReference>
<keyword evidence="1" id="KW-0677">Repeat</keyword>
<evidence type="ECO:0000256" key="1">
    <source>
        <dbReference type="ARBA" id="ARBA00022737"/>
    </source>
</evidence>
<dbReference type="InterPro" id="IPR036770">
    <property type="entry name" value="Ankyrin_rpt-contain_sf"/>
</dbReference>
<gene>
    <name evidence="4" type="ORF">PENANT_c001G09219</name>
</gene>
<keyword evidence="5" id="KW-1185">Reference proteome</keyword>
<protein>
    <submittedName>
        <fullName evidence="4">Uncharacterized protein</fullName>
    </submittedName>
</protein>
<reference evidence="5" key="1">
    <citation type="journal article" date="2017" name="Nat. Microbiol.">
        <title>Global analysis of biosynthetic gene clusters reveals vast potential of secondary metabolite production in Penicillium species.</title>
        <authorList>
            <person name="Nielsen J.C."/>
            <person name="Grijseels S."/>
            <person name="Prigent S."/>
            <person name="Ji B."/>
            <person name="Dainat J."/>
            <person name="Nielsen K.F."/>
            <person name="Frisvad J.C."/>
            <person name="Workman M."/>
            <person name="Nielsen J."/>
        </authorList>
    </citation>
    <scope>NUCLEOTIDE SEQUENCE [LARGE SCALE GENOMIC DNA]</scope>
    <source>
        <strain evidence="5">IBT 31811</strain>
    </source>
</reference>
<dbReference type="PANTHER" id="PTHR24198">
    <property type="entry name" value="ANKYRIN REPEAT AND PROTEIN KINASE DOMAIN-CONTAINING PROTEIN"/>
    <property type="match status" value="1"/>
</dbReference>
<evidence type="ECO:0000256" key="3">
    <source>
        <dbReference type="PROSITE-ProRule" id="PRU00023"/>
    </source>
</evidence>
<organism evidence="4 5">
    <name type="scientific">Penicillium antarcticum</name>
    <dbReference type="NCBI Taxonomy" id="416450"/>
    <lineage>
        <taxon>Eukaryota</taxon>
        <taxon>Fungi</taxon>
        <taxon>Dikarya</taxon>
        <taxon>Ascomycota</taxon>
        <taxon>Pezizomycotina</taxon>
        <taxon>Eurotiomycetes</taxon>
        <taxon>Eurotiomycetidae</taxon>
        <taxon>Eurotiales</taxon>
        <taxon>Aspergillaceae</taxon>
        <taxon>Penicillium</taxon>
    </lineage>
</organism>
<comment type="caution">
    <text evidence="4">The sequence shown here is derived from an EMBL/GenBank/DDBJ whole genome shotgun (WGS) entry which is preliminary data.</text>
</comment>
<evidence type="ECO:0000256" key="2">
    <source>
        <dbReference type="ARBA" id="ARBA00023043"/>
    </source>
</evidence>
<accession>A0A1V6QP72</accession>
<dbReference type="Proteomes" id="UP000191672">
    <property type="component" value="Unassembled WGS sequence"/>
</dbReference>
<keyword evidence="2 3" id="KW-0040">ANK repeat</keyword>
<evidence type="ECO:0000313" key="4">
    <source>
        <dbReference type="EMBL" id="OQD90961.1"/>
    </source>
</evidence>
<dbReference type="Pfam" id="PF12796">
    <property type="entry name" value="Ank_2"/>
    <property type="match status" value="1"/>
</dbReference>
<dbReference type="InterPro" id="IPR002110">
    <property type="entry name" value="Ankyrin_rpt"/>
</dbReference>
<dbReference type="SUPFAM" id="SSF48403">
    <property type="entry name" value="Ankyrin repeat"/>
    <property type="match status" value="2"/>
</dbReference>
<evidence type="ECO:0000313" key="5">
    <source>
        <dbReference type="Proteomes" id="UP000191672"/>
    </source>
</evidence>
<dbReference type="EMBL" id="MDYN01000001">
    <property type="protein sequence ID" value="OQD90961.1"/>
    <property type="molecule type" value="Genomic_DNA"/>
</dbReference>
<dbReference type="PROSITE" id="PS50088">
    <property type="entry name" value="ANK_REPEAT"/>
    <property type="match status" value="1"/>
</dbReference>